<evidence type="ECO:0000259" key="4">
    <source>
        <dbReference type="Pfam" id="PF01420"/>
    </source>
</evidence>
<keyword evidence="3" id="KW-0238">DNA-binding</keyword>
<dbReference type="InterPro" id="IPR052021">
    <property type="entry name" value="Type-I_RS_S_subunit"/>
</dbReference>
<proteinExistence type="inferred from homology"/>
<dbReference type="Gene3D" id="3.90.220.20">
    <property type="entry name" value="DNA methylase specificity domains"/>
    <property type="match status" value="2"/>
</dbReference>
<evidence type="ECO:0000313" key="5">
    <source>
        <dbReference type="EMBL" id="SDD21269.1"/>
    </source>
</evidence>
<dbReference type="InterPro" id="IPR000055">
    <property type="entry name" value="Restrct_endonuc_typeI_TRD"/>
</dbReference>
<comment type="similarity">
    <text evidence="1">Belongs to the type-I restriction system S methylase family.</text>
</comment>
<dbReference type="GO" id="GO:0003677">
    <property type="term" value="F:DNA binding"/>
    <property type="evidence" value="ECO:0007669"/>
    <property type="project" value="UniProtKB-KW"/>
</dbReference>
<dbReference type="GO" id="GO:0009307">
    <property type="term" value="P:DNA restriction-modification system"/>
    <property type="evidence" value="ECO:0007669"/>
    <property type="project" value="UniProtKB-KW"/>
</dbReference>
<gene>
    <name evidence="5" type="ORF">SAMN04488597_1342</name>
</gene>
<dbReference type="EMBL" id="FMYT01000034">
    <property type="protein sequence ID" value="SDD21269.1"/>
    <property type="molecule type" value="Genomic_DNA"/>
</dbReference>
<sequence>MSFNDDWEKVKLGDIADFQYGKYIPKDNFLKKGYPVHNGYGIKGYLSEYKYEEEQLLIVARGVGGTGDIKMSPPKCTILNLSIVISPNENKVNKNFLYWLLKYSNTYSLRTGSAQPQIIIKDLKPFSIRYPKLKNEQKKITDILSTLDKKIENNNKMNKTLEEMAQAIYKSWFVDFEPFQDEEFVDSELGMIPKGWEIKKLDKLFNFKRGIEPGSKNYEENKQKNNVKFIRVGDVGEGSRETVFIDKKFIKKEKYCNYGDILVSFDATIGRVTMIQEGCYNSGLKRIYPKKEYKDLFSNGLIYLMMKSDNIQNTINKYAAGTTILHASKSVKHLQHPFPKNDDIIINFQKKIKPIIKKILLNKKENKSLKQLRDSLLPKLMSGEIKVPLNEDVKEVK</sequence>
<accession>A0A1G6SWV5</accession>
<name>A0A1G6SWV5_9FIRM</name>
<feature type="domain" description="Type I restriction modification DNA specificity" evidence="4">
    <location>
        <begin position="193"/>
        <end position="370"/>
    </location>
</feature>
<dbReference type="RefSeq" id="WP_149796953.1">
    <property type="nucleotide sequence ID" value="NZ_FMYT01000034.1"/>
</dbReference>
<dbReference type="SUPFAM" id="SSF116734">
    <property type="entry name" value="DNA methylase specificity domain"/>
    <property type="match status" value="2"/>
</dbReference>
<evidence type="ECO:0000256" key="1">
    <source>
        <dbReference type="ARBA" id="ARBA00010923"/>
    </source>
</evidence>
<dbReference type="PANTHER" id="PTHR30408:SF13">
    <property type="entry name" value="TYPE I RESTRICTION ENZYME HINDI SPECIFICITY SUBUNIT"/>
    <property type="match status" value="1"/>
</dbReference>
<protein>
    <submittedName>
        <fullName evidence="5">Type I restriction enzyme, S subunit</fullName>
    </submittedName>
</protein>
<organism evidence="5 6">
    <name type="scientific">Halanaerobium congolense</name>
    <dbReference type="NCBI Taxonomy" id="54121"/>
    <lineage>
        <taxon>Bacteria</taxon>
        <taxon>Bacillati</taxon>
        <taxon>Bacillota</taxon>
        <taxon>Clostridia</taxon>
        <taxon>Halanaerobiales</taxon>
        <taxon>Halanaerobiaceae</taxon>
        <taxon>Halanaerobium</taxon>
    </lineage>
</organism>
<keyword evidence="2" id="KW-0680">Restriction system</keyword>
<feature type="domain" description="Type I restriction modification DNA specificity" evidence="4">
    <location>
        <begin position="4"/>
        <end position="162"/>
    </location>
</feature>
<dbReference type="CDD" id="cd17266">
    <property type="entry name" value="RMtype1_S_Sau1132ORF3780P-TRD2-CR2_like"/>
    <property type="match status" value="1"/>
</dbReference>
<evidence type="ECO:0000256" key="2">
    <source>
        <dbReference type="ARBA" id="ARBA00022747"/>
    </source>
</evidence>
<dbReference type="Gene3D" id="1.10.287.1120">
    <property type="entry name" value="Bipartite methylase S protein"/>
    <property type="match status" value="1"/>
</dbReference>
<evidence type="ECO:0000256" key="3">
    <source>
        <dbReference type="ARBA" id="ARBA00023125"/>
    </source>
</evidence>
<reference evidence="5 6" key="1">
    <citation type="submission" date="2016-10" db="EMBL/GenBank/DDBJ databases">
        <authorList>
            <person name="Varghese N."/>
            <person name="Submissions S."/>
        </authorList>
    </citation>
    <scope>NUCLEOTIDE SEQUENCE [LARGE SCALE GENOMIC DNA]</scope>
    <source>
        <strain evidence="5 6">WG10</strain>
    </source>
</reference>
<dbReference type="InterPro" id="IPR044946">
    <property type="entry name" value="Restrct_endonuc_typeI_TRD_sf"/>
</dbReference>
<dbReference type="Proteomes" id="UP000324896">
    <property type="component" value="Unassembled WGS sequence"/>
</dbReference>
<evidence type="ECO:0000313" key="6">
    <source>
        <dbReference type="Proteomes" id="UP000324896"/>
    </source>
</evidence>
<dbReference type="Pfam" id="PF01420">
    <property type="entry name" value="Methylase_S"/>
    <property type="match status" value="2"/>
</dbReference>
<dbReference type="PANTHER" id="PTHR30408">
    <property type="entry name" value="TYPE-1 RESTRICTION ENZYME ECOKI SPECIFICITY PROTEIN"/>
    <property type="match status" value="1"/>
</dbReference>
<dbReference type="AlphaFoldDB" id="A0A1G6SWV5"/>